<feature type="repeat" description="PPR" evidence="3">
    <location>
        <begin position="452"/>
        <end position="486"/>
    </location>
</feature>
<feature type="repeat" description="PPR" evidence="3">
    <location>
        <begin position="487"/>
        <end position="520"/>
    </location>
</feature>
<organism evidence="5 6">
    <name type="scientific">Senna tora</name>
    <dbReference type="NCBI Taxonomy" id="362788"/>
    <lineage>
        <taxon>Eukaryota</taxon>
        <taxon>Viridiplantae</taxon>
        <taxon>Streptophyta</taxon>
        <taxon>Embryophyta</taxon>
        <taxon>Tracheophyta</taxon>
        <taxon>Spermatophyta</taxon>
        <taxon>Magnoliopsida</taxon>
        <taxon>eudicotyledons</taxon>
        <taxon>Gunneridae</taxon>
        <taxon>Pentapetalae</taxon>
        <taxon>rosids</taxon>
        <taxon>fabids</taxon>
        <taxon>Fabales</taxon>
        <taxon>Fabaceae</taxon>
        <taxon>Caesalpinioideae</taxon>
        <taxon>Cassia clade</taxon>
        <taxon>Senna</taxon>
    </lineage>
</organism>
<dbReference type="GO" id="GO:0003729">
    <property type="term" value="F:mRNA binding"/>
    <property type="evidence" value="ECO:0007669"/>
    <property type="project" value="TreeGrafter"/>
</dbReference>
<dbReference type="OrthoDB" id="185373at2759"/>
<feature type="repeat" description="PPR" evidence="3">
    <location>
        <begin position="345"/>
        <end position="379"/>
    </location>
</feature>
<feature type="transmembrane region" description="Helical" evidence="4">
    <location>
        <begin position="102"/>
        <end position="121"/>
    </location>
</feature>
<dbReference type="PROSITE" id="PS51375">
    <property type="entry name" value="PPR"/>
    <property type="match status" value="6"/>
</dbReference>
<evidence type="ECO:0000256" key="3">
    <source>
        <dbReference type="PROSITE-ProRule" id="PRU00708"/>
    </source>
</evidence>
<evidence type="ECO:0000313" key="6">
    <source>
        <dbReference type="Proteomes" id="UP000634136"/>
    </source>
</evidence>
<dbReference type="NCBIfam" id="TIGR00756">
    <property type="entry name" value="PPR"/>
    <property type="match status" value="6"/>
</dbReference>
<dbReference type="Pfam" id="PF12854">
    <property type="entry name" value="PPR_1"/>
    <property type="match status" value="2"/>
</dbReference>
<dbReference type="Gene3D" id="1.25.40.10">
    <property type="entry name" value="Tetratricopeptide repeat domain"/>
    <property type="match status" value="3"/>
</dbReference>
<feature type="repeat" description="PPR" evidence="3">
    <location>
        <begin position="381"/>
        <end position="415"/>
    </location>
</feature>
<evidence type="ECO:0000256" key="4">
    <source>
        <dbReference type="SAM" id="Phobius"/>
    </source>
</evidence>
<keyword evidence="4" id="KW-1133">Transmembrane helix</keyword>
<keyword evidence="6" id="KW-1185">Reference proteome</keyword>
<dbReference type="Proteomes" id="UP000634136">
    <property type="component" value="Unassembled WGS sequence"/>
</dbReference>
<evidence type="ECO:0000256" key="2">
    <source>
        <dbReference type="ARBA" id="ARBA00022737"/>
    </source>
</evidence>
<evidence type="ECO:0000313" key="5">
    <source>
        <dbReference type="EMBL" id="KAF7824398.1"/>
    </source>
</evidence>
<protein>
    <submittedName>
        <fullName evidence="5">Pentatricopeptide repeat-containing protein</fullName>
    </submittedName>
</protein>
<proteinExistence type="inferred from homology"/>
<comment type="caution">
    <text evidence="5">The sequence shown here is derived from an EMBL/GenBank/DDBJ whole genome shotgun (WGS) entry which is preliminary data.</text>
</comment>
<dbReference type="EMBL" id="JAAIUW010000007">
    <property type="protein sequence ID" value="KAF7824398.1"/>
    <property type="molecule type" value="Genomic_DNA"/>
</dbReference>
<dbReference type="SUPFAM" id="SSF81901">
    <property type="entry name" value="HCP-like"/>
    <property type="match status" value="1"/>
</dbReference>
<keyword evidence="2" id="KW-0677">Repeat</keyword>
<dbReference type="InterPro" id="IPR011990">
    <property type="entry name" value="TPR-like_helical_dom_sf"/>
</dbReference>
<name>A0A834TLD6_9FABA</name>
<feature type="repeat" description="PPR" evidence="3">
    <location>
        <begin position="417"/>
        <end position="451"/>
    </location>
</feature>
<evidence type="ECO:0000256" key="1">
    <source>
        <dbReference type="ARBA" id="ARBA00007626"/>
    </source>
</evidence>
<feature type="repeat" description="PPR" evidence="3">
    <location>
        <begin position="521"/>
        <end position="555"/>
    </location>
</feature>
<accession>A0A834TLD6</accession>
<sequence length="658" mass="73879">MCGCACDDDAGDRSEECACGGDGSGQNDEAFVSSTGPFFPKPANSSSFHAYILPIPPPNHCGLHFRSVTTDIGRLQQPFFVYSSYGSIFSCKTCRKRGSNRLLWVHIFGVMMLTVLLYPVLGPRKYNVSLPIFLSLGCLYKISGFMKFSGTCFSRHNHVPSSSSSSSLPWISPLQFTKAAARKADPPPEFNVNPTEIGRKYKYISHESAINLIKREKDPQHALKIFNMVSEQKGFNHNNATYATILEKLAQCKKFEAIDRVLHQMTYETCKFHEGIFVNLMKHFSNSSLHEKVLQMFFTIQPIVREKPSSNAISTCLNLLVEANKVDLAKQLLLHAKRNLIHKPNTCIFNILVKYHCKNGDLDSAFEIVKEMKNSKSSSPNLITYSTLMDSLCRNGRLKEAFELFEEMVAKDQTLPDHLTYNVLINGFCHAGKADRARNILEFMKSNGCKPNVINYSTLLNGLCKEGKLQEAKEVFAEMKISGLKPDTISYTTLINFFCRNGQVEAVELLKEMKENECKADIVTFNVILGGLCRGGKVGEAIEMLKKLPHEGVYLSKTSYRIVLNFLTQKCELKEATKLLGLMLGRGFVPHYATSNELLVNLCKAGMADAAAMALFGLVEMGFQPRPEPWELLIELICRDRKLLYVFELLDELVMTES</sequence>
<comment type="similarity">
    <text evidence="1">Belongs to the PPR family. P subfamily.</text>
</comment>
<dbReference type="PANTHER" id="PTHR47938:SF45">
    <property type="entry name" value="PENTACOTRIPEPTIDE-REPEAT REGION OF PRORP DOMAIN-CONTAINING PROTEIN"/>
    <property type="match status" value="1"/>
</dbReference>
<dbReference type="AlphaFoldDB" id="A0A834TLD6"/>
<dbReference type="Pfam" id="PF13041">
    <property type="entry name" value="PPR_2"/>
    <property type="match status" value="2"/>
</dbReference>
<dbReference type="PANTHER" id="PTHR47938">
    <property type="entry name" value="RESPIRATORY COMPLEX I CHAPERONE (CIA84), PUTATIVE (AFU_ORTHOLOGUE AFUA_2G06020)-RELATED"/>
    <property type="match status" value="1"/>
</dbReference>
<keyword evidence="4" id="KW-0812">Transmembrane</keyword>
<dbReference type="InterPro" id="IPR002885">
    <property type="entry name" value="PPR_rpt"/>
</dbReference>
<reference evidence="5" key="1">
    <citation type="submission" date="2020-09" db="EMBL/GenBank/DDBJ databases">
        <title>Genome-Enabled Discovery of Anthraquinone Biosynthesis in Senna tora.</title>
        <authorList>
            <person name="Kang S.-H."/>
            <person name="Pandey R.P."/>
            <person name="Lee C.-M."/>
            <person name="Sim J.-S."/>
            <person name="Jeong J.-T."/>
            <person name="Choi B.-S."/>
            <person name="Jung M."/>
            <person name="Ginzburg D."/>
            <person name="Zhao K."/>
            <person name="Won S.Y."/>
            <person name="Oh T.-J."/>
            <person name="Yu Y."/>
            <person name="Kim N.-H."/>
            <person name="Lee O.R."/>
            <person name="Lee T.-H."/>
            <person name="Bashyal P."/>
            <person name="Kim T.-S."/>
            <person name="Lee W.-H."/>
            <person name="Kawkins C."/>
            <person name="Kim C.-K."/>
            <person name="Kim J.S."/>
            <person name="Ahn B.O."/>
            <person name="Rhee S.Y."/>
            <person name="Sohng J.K."/>
        </authorList>
    </citation>
    <scope>NUCLEOTIDE SEQUENCE</scope>
    <source>
        <tissue evidence="5">Leaf</tissue>
    </source>
</reference>
<keyword evidence="4" id="KW-0472">Membrane</keyword>
<gene>
    <name evidence="5" type="ORF">G2W53_022542</name>
</gene>